<dbReference type="Proteomes" id="UP000230607">
    <property type="component" value="Chromosome 1"/>
</dbReference>
<evidence type="ECO:0000313" key="1">
    <source>
        <dbReference type="EMBL" id="SMH70739.1"/>
    </source>
</evidence>
<name>A0A2H1FDK7_9ARCH</name>
<dbReference type="Gene3D" id="3.30.70.920">
    <property type="match status" value="1"/>
</dbReference>
<dbReference type="EMBL" id="LT841358">
    <property type="protein sequence ID" value="SMH70739.1"/>
    <property type="molecule type" value="Genomic_DNA"/>
</dbReference>
<gene>
    <name evidence="1" type="ORF">NCS_10546</name>
</gene>
<dbReference type="AlphaFoldDB" id="A0A2H1FDK7"/>
<proteinExistence type="predicted"/>
<accession>A0A2H1FDK7</accession>
<protein>
    <recommendedName>
        <fullName evidence="3">Transcription regulator AsnC/Lrp ligand binding domain-containing protein</fullName>
    </recommendedName>
</protein>
<keyword evidence="2" id="KW-1185">Reference proteome</keyword>
<organism evidence="1 2">
    <name type="scientific">Candidatus Nitrosotalea okcheonensis</name>
    <dbReference type="NCBI Taxonomy" id="1903276"/>
    <lineage>
        <taxon>Archaea</taxon>
        <taxon>Nitrososphaerota</taxon>
        <taxon>Nitrososphaeria</taxon>
        <taxon>Nitrosotaleales</taxon>
        <taxon>Nitrosotaleaceae</taxon>
        <taxon>Nitrosotalea</taxon>
    </lineage>
</organism>
<dbReference type="RefSeq" id="WP_157926831.1">
    <property type="nucleotide sequence ID" value="NZ_LT841358.1"/>
</dbReference>
<reference evidence="2" key="1">
    <citation type="submission" date="2017-03" db="EMBL/GenBank/DDBJ databases">
        <authorList>
            <person name="Herbold C."/>
        </authorList>
    </citation>
    <scope>NUCLEOTIDE SEQUENCE [LARGE SCALE GENOMIC DNA]</scope>
</reference>
<sequence length="82" mass="9152">MRSLCLITVKPGKVDSVIDSLKKARKILREIMVVTGRADIAVVLQGTIDEINNIVIDFKKIKEIVSTETLIEVEVDMGWSKP</sequence>
<evidence type="ECO:0008006" key="3">
    <source>
        <dbReference type="Google" id="ProtNLM"/>
    </source>
</evidence>
<dbReference type="OrthoDB" id="10897at2157"/>
<evidence type="ECO:0000313" key="2">
    <source>
        <dbReference type="Proteomes" id="UP000230607"/>
    </source>
</evidence>